<proteinExistence type="predicted"/>
<protein>
    <submittedName>
        <fullName evidence="1">Uncharacterized protein</fullName>
    </submittedName>
</protein>
<keyword evidence="2" id="KW-1185">Reference proteome</keyword>
<organism evidence="1 2">
    <name type="scientific">Ceutorhynchus assimilis</name>
    <name type="common">cabbage seed weevil</name>
    <dbReference type="NCBI Taxonomy" id="467358"/>
    <lineage>
        <taxon>Eukaryota</taxon>
        <taxon>Metazoa</taxon>
        <taxon>Ecdysozoa</taxon>
        <taxon>Arthropoda</taxon>
        <taxon>Hexapoda</taxon>
        <taxon>Insecta</taxon>
        <taxon>Pterygota</taxon>
        <taxon>Neoptera</taxon>
        <taxon>Endopterygota</taxon>
        <taxon>Coleoptera</taxon>
        <taxon>Polyphaga</taxon>
        <taxon>Cucujiformia</taxon>
        <taxon>Curculionidae</taxon>
        <taxon>Ceutorhynchinae</taxon>
        <taxon>Ceutorhynchus</taxon>
    </lineage>
</organism>
<sequence>MDENIVLEKVLHFHSNNNWKEILRINEKSNDKNALKLLWVWPSEENLKFLESALAERNIQGVTSLGCGCGLLEWIIQAYTGLPIVGFEINKEWWESKYSVPAFIPLKYVEEEIVVETNPNFALLFCYFNNGEAFREYVDNYRGNMVIIIGPHDGSGRHTDPRPFFPNFGQSKWHLVNYEEIKDTRDFITIYIRS</sequence>
<evidence type="ECO:0000313" key="2">
    <source>
        <dbReference type="Proteomes" id="UP001152799"/>
    </source>
</evidence>
<evidence type="ECO:0000313" key="1">
    <source>
        <dbReference type="EMBL" id="CAG9768031.1"/>
    </source>
</evidence>
<dbReference type="EMBL" id="OU892280">
    <property type="protein sequence ID" value="CAG9768031.1"/>
    <property type="molecule type" value="Genomic_DNA"/>
</dbReference>
<reference evidence="1" key="1">
    <citation type="submission" date="2022-01" db="EMBL/GenBank/DDBJ databases">
        <authorList>
            <person name="King R."/>
        </authorList>
    </citation>
    <scope>NUCLEOTIDE SEQUENCE</scope>
</reference>
<gene>
    <name evidence="1" type="ORF">CEUTPL_LOCUS8582</name>
</gene>
<dbReference type="OrthoDB" id="6375980at2759"/>
<dbReference type="AlphaFoldDB" id="A0A9N9QQB9"/>
<accession>A0A9N9QQB9</accession>
<name>A0A9N9QQB9_9CUCU</name>
<dbReference type="Proteomes" id="UP001152799">
    <property type="component" value="Chromosome 4"/>
</dbReference>